<dbReference type="SMART" id="SM00257">
    <property type="entry name" value="LysM"/>
    <property type="match status" value="1"/>
</dbReference>
<evidence type="ECO:0000313" key="3">
    <source>
        <dbReference type="Proteomes" id="UP000249557"/>
    </source>
</evidence>
<dbReference type="AlphaFoldDB" id="A0A2W4ZNK2"/>
<feature type="non-terminal residue" evidence="2">
    <location>
        <position position="1"/>
    </location>
</feature>
<dbReference type="Pfam" id="PF01476">
    <property type="entry name" value="LysM"/>
    <property type="match status" value="1"/>
</dbReference>
<proteinExistence type="predicted"/>
<gene>
    <name evidence="2" type="ORF">DI626_10225</name>
</gene>
<sequence length="279" mass="29848">EESFKQFELKQDPDVMDAVKARAAALHDSLVNADSAPVEVQPVDVQPVVAAPVFTDHAVKKGESLWKIAQSNFGLKKSEEIADAVKQIREINGMSVRQGNNISIGQVIKLPETLGGAKVVPQADVVVTAKKIPLPVPRPDFESAAGADTVKLEKVPVPTPRPVFPEDSSVTSKELVTEKPVVKTVTTQKPVVSKDVTTLPEKGPLPKARPTTAFEGATTETRPRTRNIVPKDMTDGLLKCKAEAVFSDGQGFSKWTCKGGGVGGLPVGTKINFPVQFVK</sequence>
<reference evidence="2 3" key="1">
    <citation type="submission" date="2017-08" db="EMBL/GenBank/DDBJ databases">
        <title>Infants hospitalized years apart are colonized by the same room-sourced microbial strains.</title>
        <authorList>
            <person name="Brooks B."/>
            <person name="Olm M.R."/>
            <person name="Firek B.A."/>
            <person name="Baker R."/>
            <person name="Thomas B.C."/>
            <person name="Morowitz M.J."/>
            <person name="Banfield J.F."/>
        </authorList>
    </citation>
    <scope>NUCLEOTIDE SEQUENCE [LARGE SCALE GENOMIC DNA]</scope>
    <source>
        <strain evidence="2">S2_018_000_R2_104</strain>
    </source>
</reference>
<accession>A0A2W4ZNK2</accession>
<dbReference type="Gene3D" id="3.10.350.10">
    <property type="entry name" value="LysM domain"/>
    <property type="match status" value="1"/>
</dbReference>
<dbReference type="EMBL" id="QFNK01000268">
    <property type="protein sequence ID" value="PZO82282.1"/>
    <property type="molecule type" value="Genomic_DNA"/>
</dbReference>
<organism evidence="2 3">
    <name type="scientific">Micavibrio aeruginosavorus</name>
    <dbReference type="NCBI Taxonomy" id="349221"/>
    <lineage>
        <taxon>Bacteria</taxon>
        <taxon>Pseudomonadati</taxon>
        <taxon>Bdellovibrionota</taxon>
        <taxon>Bdellovibrionia</taxon>
        <taxon>Bdellovibrionales</taxon>
        <taxon>Pseudobdellovibrionaceae</taxon>
        <taxon>Micavibrio</taxon>
    </lineage>
</organism>
<name>A0A2W4ZNK2_9BACT</name>
<dbReference type="InterPro" id="IPR036779">
    <property type="entry name" value="LysM_dom_sf"/>
</dbReference>
<dbReference type="PROSITE" id="PS51782">
    <property type="entry name" value="LYSM"/>
    <property type="match status" value="1"/>
</dbReference>
<evidence type="ECO:0000313" key="2">
    <source>
        <dbReference type="EMBL" id="PZO82282.1"/>
    </source>
</evidence>
<evidence type="ECO:0000259" key="1">
    <source>
        <dbReference type="PROSITE" id="PS51782"/>
    </source>
</evidence>
<comment type="caution">
    <text evidence="2">The sequence shown here is derived from an EMBL/GenBank/DDBJ whole genome shotgun (WGS) entry which is preliminary data.</text>
</comment>
<protein>
    <recommendedName>
        <fullName evidence="1">LysM domain-containing protein</fullName>
    </recommendedName>
</protein>
<dbReference type="CDD" id="cd00118">
    <property type="entry name" value="LysM"/>
    <property type="match status" value="1"/>
</dbReference>
<feature type="domain" description="LysM" evidence="1">
    <location>
        <begin position="55"/>
        <end position="110"/>
    </location>
</feature>
<dbReference type="Proteomes" id="UP000249557">
    <property type="component" value="Unassembled WGS sequence"/>
</dbReference>
<dbReference type="InterPro" id="IPR018392">
    <property type="entry name" value="LysM"/>
</dbReference>